<dbReference type="InterPro" id="IPR001005">
    <property type="entry name" value="SANT/Myb"/>
</dbReference>
<feature type="compositionally biased region" description="Acidic residues" evidence="5">
    <location>
        <begin position="22"/>
        <end position="32"/>
    </location>
</feature>
<evidence type="ECO:0000256" key="3">
    <source>
        <dbReference type="ARBA" id="ARBA00023163"/>
    </source>
</evidence>
<dbReference type="NCBIfam" id="TIGR01557">
    <property type="entry name" value="myb_SHAQKYF"/>
    <property type="match status" value="1"/>
</dbReference>
<dbReference type="GO" id="GO:0003677">
    <property type="term" value="F:DNA binding"/>
    <property type="evidence" value="ECO:0007669"/>
    <property type="project" value="InterPro"/>
</dbReference>
<evidence type="ECO:0000256" key="2">
    <source>
        <dbReference type="ARBA" id="ARBA00023015"/>
    </source>
</evidence>
<name>A0AAN7KVV7_9MYRT</name>
<protein>
    <recommendedName>
        <fullName evidence="6">Myb-like domain-containing protein</fullName>
    </recommendedName>
</protein>
<evidence type="ECO:0000256" key="5">
    <source>
        <dbReference type="SAM" id="MobiDB-lite"/>
    </source>
</evidence>
<comment type="caution">
    <text evidence="7">The sequence shown here is derived from an EMBL/GenBank/DDBJ whole genome shotgun (WGS) entry which is preliminary data.</text>
</comment>
<dbReference type="Gene3D" id="1.10.10.60">
    <property type="entry name" value="Homeodomain-like"/>
    <property type="match status" value="1"/>
</dbReference>
<sequence>MASITGRLLQPNQQKSNPAFDLNEDANVDEVNDTTTDNSNSFGSSSVTGNNSSACSPTEKQPRKTVRQYVKSKTPRLRWTPELHFSFVNAVERLGGEERATPKMVLQLMNVKELRIAHVKSHLQMYRIKKLDEAGRVVSHTHRRMQLRDPIHQANEILQVDNGAALFDNTPYHSRSDPHRGLFKSQLFEQHSKTRLSRQLTIQLDGFMENRKTRSLGIQVCGEDKQPATIDQTKEEKVCKMGRRRSGSLLVDKSVEWNQTSKIDLKRKLRDMDVLFPYQQLIHRGREEISTELSLS</sequence>
<feature type="domain" description="Myb-like" evidence="6">
    <location>
        <begin position="76"/>
        <end position="127"/>
    </location>
</feature>
<reference evidence="7 8" key="1">
    <citation type="journal article" date="2023" name="Hortic Res">
        <title>Pangenome of water caltrop reveals structural variations and asymmetric subgenome divergence after allopolyploidization.</title>
        <authorList>
            <person name="Zhang X."/>
            <person name="Chen Y."/>
            <person name="Wang L."/>
            <person name="Yuan Y."/>
            <person name="Fang M."/>
            <person name="Shi L."/>
            <person name="Lu R."/>
            <person name="Comes H.P."/>
            <person name="Ma Y."/>
            <person name="Chen Y."/>
            <person name="Huang G."/>
            <person name="Zhou Y."/>
            <person name="Zheng Z."/>
            <person name="Qiu Y."/>
        </authorList>
    </citation>
    <scope>NUCLEOTIDE SEQUENCE [LARGE SCALE GENOMIC DNA]</scope>
    <source>
        <tissue evidence="7">Roots</tissue>
    </source>
</reference>
<evidence type="ECO:0000313" key="8">
    <source>
        <dbReference type="Proteomes" id="UP001345219"/>
    </source>
</evidence>
<dbReference type="PANTHER" id="PTHR31314">
    <property type="entry name" value="MYB FAMILY TRANSCRIPTION FACTOR PHL7-LIKE"/>
    <property type="match status" value="1"/>
</dbReference>
<keyword evidence="2" id="KW-0805">Transcription regulation</keyword>
<dbReference type="AlphaFoldDB" id="A0AAN7KVV7"/>
<proteinExistence type="predicted"/>
<keyword evidence="4" id="KW-0539">Nucleus</keyword>
<dbReference type="GO" id="GO:0003700">
    <property type="term" value="F:DNA-binding transcription factor activity"/>
    <property type="evidence" value="ECO:0007669"/>
    <property type="project" value="InterPro"/>
</dbReference>
<dbReference type="Proteomes" id="UP001345219">
    <property type="component" value="Chromosome 24"/>
</dbReference>
<organism evidence="7 8">
    <name type="scientific">Trapa incisa</name>
    <dbReference type="NCBI Taxonomy" id="236973"/>
    <lineage>
        <taxon>Eukaryota</taxon>
        <taxon>Viridiplantae</taxon>
        <taxon>Streptophyta</taxon>
        <taxon>Embryophyta</taxon>
        <taxon>Tracheophyta</taxon>
        <taxon>Spermatophyta</taxon>
        <taxon>Magnoliopsida</taxon>
        <taxon>eudicotyledons</taxon>
        <taxon>Gunneridae</taxon>
        <taxon>Pentapetalae</taxon>
        <taxon>rosids</taxon>
        <taxon>malvids</taxon>
        <taxon>Myrtales</taxon>
        <taxon>Lythraceae</taxon>
        <taxon>Trapa</taxon>
    </lineage>
</organism>
<comment type="subcellular location">
    <subcellularLocation>
        <location evidence="1">Nucleus</location>
    </subcellularLocation>
</comment>
<dbReference type="GO" id="GO:0005634">
    <property type="term" value="C:nucleus"/>
    <property type="evidence" value="ECO:0007669"/>
    <property type="project" value="UniProtKB-SubCell"/>
</dbReference>
<gene>
    <name evidence="7" type="ORF">SAY87_031347</name>
</gene>
<feature type="compositionally biased region" description="Polar residues" evidence="5">
    <location>
        <begin position="33"/>
        <end position="59"/>
    </location>
</feature>
<evidence type="ECO:0000313" key="7">
    <source>
        <dbReference type="EMBL" id="KAK4770815.1"/>
    </source>
</evidence>
<evidence type="ECO:0000256" key="4">
    <source>
        <dbReference type="ARBA" id="ARBA00023242"/>
    </source>
</evidence>
<feature type="region of interest" description="Disordered" evidence="5">
    <location>
        <begin position="1"/>
        <end position="66"/>
    </location>
</feature>
<dbReference type="Pfam" id="PF00249">
    <property type="entry name" value="Myb_DNA-binding"/>
    <property type="match status" value="1"/>
</dbReference>
<dbReference type="SUPFAM" id="SSF46689">
    <property type="entry name" value="Homeodomain-like"/>
    <property type="match status" value="1"/>
</dbReference>
<dbReference type="InterPro" id="IPR006447">
    <property type="entry name" value="Myb_dom_plants"/>
</dbReference>
<dbReference type="PANTHER" id="PTHR31314:SF128">
    <property type="entry name" value="OS11G0106100 PROTEIN"/>
    <property type="match status" value="1"/>
</dbReference>
<dbReference type="EMBL" id="JAXIOK010000005">
    <property type="protein sequence ID" value="KAK4770815.1"/>
    <property type="molecule type" value="Genomic_DNA"/>
</dbReference>
<accession>A0AAN7KVV7</accession>
<dbReference type="InterPro" id="IPR046955">
    <property type="entry name" value="PHR1-like"/>
</dbReference>
<dbReference type="InterPro" id="IPR009057">
    <property type="entry name" value="Homeodomain-like_sf"/>
</dbReference>
<dbReference type="FunFam" id="1.10.10.60:FF:000002">
    <property type="entry name" value="Myb family transcription factor"/>
    <property type="match status" value="1"/>
</dbReference>
<evidence type="ECO:0000259" key="6">
    <source>
        <dbReference type="Pfam" id="PF00249"/>
    </source>
</evidence>
<keyword evidence="3" id="KW-0804">Transcription</keyword>
<keyword evidence="8" id="KW-1185">Reference proteome</keyword>
<evidence type="ECO:0000256" key="1">
    <source>
        <dbReference type="ARBA" id="ARBA00004123"/>
    </source>
</evidence>